<accession>A0A8H6FL84</accession>
<dbReference type="Proteomes" id="UP000578531">
    <property type="component" value="Unassembled WGS sequence"/>
</dbReference>
<proteinExistence type="predicted"/>
<dbReference type="RefSeq" id="XP_037160055.1">
    <property type="nucleotide sequence ID" value="XM_037313006.1"/>
</dbReference>
<dbReference type="GeneID" id="59292768"/>
<dbReference type="EMBL" id="JACCJC010000066">
    <property type="protein sequence ID" value="KAF6230587.1"/>
    <property type="molecule type" value="Genomic_DNA"/>
</dbReference>
<evidence type="ECO:0000313" key="1">
    <source>
        <dbReference type="EMBL" id="KAF6230587.1"/>
    </source>
</evidence>
<name>A0A8H6FL84_9LECA</name>
<sequence length="85" mass="9738">MFGSLTKGIANRAIDWWVGYTLEISFGNTLFISTSKEIVEKGTPKEKKSIHYDFLAQRTLADAIVLTLFGPDLEREEYRFAVYTQ</sequence>
<protein>
    <submittedName>
        <fullName evidence="1">Uncharacterized protein</fullName>
    </submittedName>
</protein>
<organism evidence="1 2">
    <name type="scientific">Letharia columbiana</name>
    <dbReference type="NCBI Taxonomy" id="112416"/>
    <lineage>
        <taxon>Eukaryota</taxon>
        <taxon>Fungi</taxon>
        <taxon>Dikarya</taxon>
        <taxon>Ascomycota</taxon>
        <taxon>Pezizomycotina</taxon>
        <taxon>Lecanoromycetes</taxon>
        <taxon>OSLEUM clade</taxon>
        <taxon>Lecanoromycetidae</taxon>
        <taxon>Lecanorales</taxon>
        <taxon>Lecanorineae</taxon>
        <taxon>Parmeliaceae</taxon>
        <taxon>Letharia</taxon>
    </lineage>
</organism>
<reference evidence="1 2" key="1">
    <citation type="journal article" date="2020" name="Genomics">
        <title>Complete, high-quality genomes from long-read metagenomic sequencing of two wolf lichen thalli reveals enigmatic genome architecture.</title>
        <authorList>
            <person name="McKenzie S.K."/>
            <person name="Walston R.F."/>
            <person name="Allen J.L."/>
        </authorList>
    </citation>
    <scope>NUCLEOTIDE SEQUENCE [LARGE SCALE GENOMIC DNA]</scope>
    <source>
        <strain evidence="1">WasteWater2</strain>
    </source>
</reference>
<comment type="caution">
    <text evidence="1">The sequence shown here is derived from an EMBL/GenBank/DDBJ whole genome shotgun (WGS) entry which is preliminary data.</text>
</comment>
<keyword evidence="2" id="KW-1185">Reference proteome</keyword>
<gene>
    <name evidence="1" type="ORF">HO173_011124</name>
</gene>
<evidence type="ECO:0000313" key="2">
    <source>
        <dbReference type="Proteomes" id="UP000578531"/>
    </source>
</evidence>
<dbReference type="AlphaFoldDB" id="A0A8H6FL84"/>